<feature type="binding site" evidence="7">
    <location>
        <position position="37"/>
    </location>
    <ligand>
        <name>S-adenosyl-L-methionine</name>
        <dbReference type="ChEBI" id="CHEBI:59789"/>
    </ligand>
</feature>
<dbReference type="EMBL" id="LS974202">
    <property type="protein sequence ID" value="SSC13523.1"/>
    <property type="molecule type" value="Genomic_DNA"/>
</dbReference>
<dbReference type="GO" id="GO:0043527">
    <property type="term" value="C:tRNA methyltransferase complex"/>
    <property type="evidence" value="ECO:0007669"/>
    <property type="project" value="TreeGrafter"/>
</dbReference>
<evidence type="ECO:0000256" key="7">
    <source>
        <dbReference type="HAMAP-Rule" id="MF_01057"/>
    </source>
</evidence>
<dbReference type="InterPro" id="IPR003358">
    <property type="entry name" value="tRNA_(Gua-N-7)_MeTrfase_Trmb"/>
</dbReference>
<comment type="caution">
    <text evidence="7">Lacks conserved residue(s) required for the propagation of feature annotation.</text>
</comment>
<keyword evidence="4 7" id="KW-0808">Transferase</keyword>
<feature type="binding site" evidence="7">
    <location>
        <begin position="181"/>
        <end position="184"/>
    </location>
    <ligand>
        <name>substrate</name>
    </ligand>
</feature>
<dbReference type="GO" id="GO:0008176">
    <property type="term" value="F:tRNA (guanine(46)-N7)-methyltransferase activity"/>
    <property type="evidence" value="ECO:0007669"/>
    <property type="project" value="UniProtKB-UniRule"/>
</dbReference>
<dbReference type="Gene3D" id="3.40.50.150">
    <property type="entry name" value="Vaccinia Virus protein VP39"/>
    <property type="match status" value="1"/>
</dbReference>
<dbReference type="AlphaFoldDB" id="A0A7Z7PPW5"/>
<dbReference type="EC" id="2.1.1.33" evidence="7"/>
<dbReference type="UniPathway" id="UPA00989"/>
<evidence type="ECO:0000256" key="6">
    <source>
        <dbReference type="ARBA" id="ARBA00022694"/>
    </source>
</evidence>
<gene>
    <name evidence="7 8" type="primary">trmB</name>
    <name evidence="8" type="ORF">MESINF_2083</name>
</gene>
<keyword evidence="5 7" id="KW-0949">S-adenosyl-L-methionine</keyword>
<dbReference type="InterPro" id="IPR055361">
    <property type="entry name" value="tRNA_methyltr_TrmB_bact"/>
</dbReference>
<dbReference type="InterPro" id="IPR029063">
    <property type="entry name" value="SAM-dependent_MTases_sf"/>
</dbReference>
<dbReference type="SUPFAM" id="SSF53335">
    <property type="entry name" value="S-adenosyl-L-methionine-dependent methyltransferases"/>
    <property type="match status" value="1"/>
</dbReference>
<evidence type="ECO:0000256" key="1">
    <source>
        <dbReference type="ARBA" id="ARBA00000142"/>
    </source>
</evidence>
<dbReference type="HAMAP" id="MF_01057">
    <property type="entry name" value="tRNA_methyltr_TrmB"/>
    <property type="match status" value="1"/>
</dbReference>
<feature type="binding site" evidence="7">
    <location>
        <position position="89"/>
    </location>
    <ligand>
        <name>S-adenosyl-L-methionine</name>
        <dbReference type="ChEBI" id="CHEBI:59789"/>
    </ligand>
</feature>
<keyword evidence="6 7" id="KW-0819">tRNA processing</keyword>
<feature type="binding site" evidence="7">
    <location>
        <position position="148"/>
    </location>
    <ligand>
        <name>substrate</name>
    </ligand>
</feature>
<feature type="binding site" evidence="7">
    <location>
        <position position="116"/>
    </location>
    <ligand>
        <name>substrate</name>
    </ligand>
</feature>
<comment type="similarity">
    <text evidence="7">Belongs to the class I-like SAM-binding methyltransferase superfamily. TrmB family.</text>
</comment>
<dbReference type="NCBIfam" id="TIGR00091">
    <property type="entry name" value="tRNA (guanosine(46)-N7)-methyltransferase TrmB"/>
    <property type="match status" value="1"/>
</dbReference>
<name>A0A7Z7PPW5_9BACT</name>
<keyword evidence="3 7" id="KW-0489">Methyltransferase</keyword>
<evidence type="ECO:0000256" key="2">
    <source>
        <dbReference type="ARBA" id="ARBA00003015"/>
    </source>
</evidence>
<reference evidence="8 9" key="1">
    <citation type="submission" date="2017-01" db="EMBL/GenBank/DDBJ databases">
        <authorList>
            <person name="Erauso G."/>
        </authorList>
    </citation>
    <scope>NUCLEOTIDE SEQUENCE [LARGE SCALE GENOMIC DNA]</scope>
    <source>
        <strain evidence="8">MESINF1</strain>
    </source>
</reference>
<feature type="binding site" evidence="7">
    <location>
        <position position="62"/>
    </location>
    <ligand>
        <name>S-adenosyl-L-methionine</name>
        <dbReference type="ChEBI" id="CHEBI:59789"/>
    </ligand>
</feature>
<comment type="function">
    <text evidence="2 7">Catalyzes the formation of N(7)-methylguanine at position 46 (m7G46) in tRNA.</text>
</comment>
<evidence type="ECO:0000256" key="3">
    <source>
        <dbReference type="ARBA" id="ARBA00022603"/>
    </source>
</evidence>
<organism evidence="8 9">
    <name type="scientific">Mesotoga infera</name>
    <dbReference type="NCBI Taxonomy" id="1236046"/>
    <lineage>
        <taxon>Bacteria</taxon>
        <taxon>Thermotogati</taxon>
        <taxon>Thermotogota</taxon>
        <taxon>Thermotogae</taxon>
        <taxon>Kosmotogales</taxon>
        <taxon>Kosmotogaceae</taxon>
        <taxon>Mesotoga</taxon>
    </lineage>
</organism>
<dbReference type="Pfam" id="PF02390">
    <property type="entry name" value="Methyltransf_4"/>
    <property type="match status" value="1"/>
</dbReference>
<evidence type="ECO:0000313" key="9">
    <source>
        <dbReference type="Proteomes" id="UP000250796"/>
    </source>
</evidence>
<dbReference type="KEGG" id="minf:MESINF_2083"/>
<comment type="pathway">
    <text evidence="7">tRNA modification; N(7)-methylguanine-tRNA biosynthesis.</text>
</comment>
<dbReference type="CDD" id="cd02440">
    <property type="entry name" value="AdoMet_MTases"/>
    <property type="match status" value="1"/>
</dbReference>
<evidence type="ECO:0000256" key="5">
    <source>
        <dbReference type="ARBA" id="ARBA00022691"/>
    </source>
</evidence>
<comment type="catalytic activity">
    <reaction evidence="1 7">
        <text>guanosine(46) in tRNA + S-adenosyl-L-methionine = N(7)-methylguanosine(46) in tRNA + S-adenosyl-L-homocysteine</text>
        <dbReference type="Rhea" id="RHEA:42708"/>
        <dbReference type="Rhea" id="RHEA-COMP:10188"/>
        <dbReference type="Rhea" id="RHEA-COMP:10189"/>
        <dbReference type="ChEBI" id="CHEBI:57856"/>
        <dbReference type="ChEBI" id="CHEBI:59789"/>
        <dbReference type="ChEBI" id="CHEBI:74269"/>
        <dbReference type="ChEBI" id="CHEBI:74480"/>
        <dbReference type="EC" id="2.1.1.33"/>
    </reaction>
</comment>
<sequence>MERKVDHFLGNFIDATEYELPLKIVELFHRAGPNFLEIGFGGGEFLLQMAQNKPEWNFVGLELSMVSCQKLLKSVLRKGLKNLRVLLIDAQFALDRVLPSDSFDGVYMNFPCPWPKKRHSGRRLNSREFMEKVSRVLKPGGFFQLYTDSEDFALGMVSSLESTGLYNIGAMEKNPSEGVNTRYEAKWLSAGRQIFRLYSTLESSTARRDVLKEEEMPHKWLSGEIDMDRLEEIYNVPIIEGESLVKFLRVFKSMGEESYLVETITVDNDYSQRFYINLVRKEAGWLVQLDSQAKPFRTPAVKLAVNRLASIVQQ</sequence>
<proteinExistence type="inferred from homology"/>
<dbReference type="PANTHER" id="PTHR23417:SF14">
    <property type="entry name" value="PENTACOTRIPEPTIDE-REPEAT REGION OF PRORP DOMAIN-CONTAINING PROTEIN"/>
    <property type="match status" value="1"/>
</dbReference>
<evidence type="ECO:0000256" key="4">
    <source>
        <dbReference type="ARBA" id="ARBA00022679"/>
    </source>
</evidence>
<evidence type="ECO:0000313" key="8">
    <source>
        <dbReference type="EMBL" id="SSC13523.1"/>
    </source>
</evidence>
<keyword evidence="9" id="KW-1185">Reference proteome</keyword>
<dbReference type="PROSITE" id="PS51625">
    <property type="entry name" value="SAM_MT_TRMB"/>
    <property type="match status" value="1"/>
</dbReference>
<accession>A0A7Z7PPW5</accession>
<dbReference type="Proteomes" id="UP000250796">
    <property type="component" value="Chromosome MESINF"/>
</dbReference>
<dbReference type="PANTHER" id="PTHR23417">
    <property type="entry name" value="3-DEOXY-D-MANNO-OCTULOSONIC-ACID TRANSFERASE/TRNA GUANINE-N 7 - -METHYLTRANSFERASE"/>
    <property type="match status" value="1"/>
</dbReference>
<protein>
    <recommendedName>
        <fullName evidence="7">tRNA (guanine-N(7)-)-methyltransferase</fullName>
        <ecNumber evidence="7">2.1.1.33</ecNumber>
    </recommendedName>
    <alternativeName>
        <fullName evidence="7">tRNA (guanine(46)-N(7))-methyltransferase</fullName>
    </alternativeName>
    <alternativeName>
        <fullName evidence="7">tRNA(m7G46)-methyltransferase</fullName>
    </alternativeName>
</protein>